<dbReference type="EMBL" id="ML143398">
    <property type="protein sequence ID" value="TBU31761.1"/>
    <property type="molecule type" value="Genomic_DNA"/>
</dbReference>
<dbReference type="EMBL" id="ML143524">
    <property type="protein sequence ID" value="TBU22836.1"/>
    <property type="molecule type" value="Genomic_DNA"/>
</dbReference>
<reference evidence="3" key="1">
    <citation type="submission" date="2019-01" db="EMBL/GenBank/DDBJ databases">
        <title>Draft genome sequences of three monokaryotic isolates of the white-rot basidiomycete fungus Dichomitus squalens.</title>
        <authorList>
            <consortium name="DOE Joint Genome Institute"/>
            <person name="Lopez S.C."/>
            <person name="Andreopoulos B."/>
            <person name="Pangilinan J."/>
            <person name="Lipzen A."/>
            <person name="Riley R."/>
            <person name="Ahrendt S."/>
            <person name="Ng V."/>
            <person name="Barry K."/>
            <person name="Daum C."/>
            <person name="Grigoriev I.V."/>
            <person name="Hilden K.S."/>
            <person name="Makela M.R."/>
            <person name="de Vries R.P."/>
        </authorList>
    </citation>
    <scope>NUCLEOTIDE SEQUENCE [LARGE SCALE GENOMIC DNA]</scope>
    <source>
        <strain evidence="3">OM18370.1</strain>
    </source>
</reference>
<dbReference type="Proteomes" id="UP000292957">
    <property type="component" value="Unassembled WGS sequence"/>
</dbReference>
<evidence type="ECO:0000313" key="2">
    <source>
        <dbReference type="EMBL" id="TBU22836.1"/>
    </source>
</evidence>
<protein>
    <submittedName>
        <fullName evidence="3">Uncharacterized protein</fullName>
    </submittedName>
</protein>
<organism evidence="3">
    <name type="scientific">Dichomitus squalens</name>
    <dbReference type="NCBI Taxonomy" id="114155"/>
    <lineage>
        <taxon>Eukaryota</taxon>
        <taxon>Fungi</taxon>
        <taxon>Dikarya</taxon>
        <taxon>Basidiomycota</taxon>
        <taxon>Agaricomycotina</taxon>
        <taxon>Agaricomycetes</taxon>
        <taxon>Polyporales</taxon>
        <taxon>Polyporaceae</taxon>
        <taxon>Dichomitus</taxon>
    </lineage>
</organism>
<gene>
    <name evidence="3" type="ORF">BD311DRAFT_752414</name>
    <name evidence="2" type="ORF">BD311DRAFT_769632</name>
</gene>
<sequence>MYRVHVPEGGMVSESCRIERRSWKHSNRSGAAEGGEAPQSAVGRRAQRADIQRA</sequence>
<feature type="region of interest" description="Disordered" evidence="1">
    <location>
        <begin position="17"/>
        <end position="54"/>
    </location>
</feature>
<proteinExistence type="predicted"/>
<evidence type="ECO:0000313" key="3">
    <source>
        <dbReference type="EMBL" id="TBU31761.1"/>
    </source>
</evidence>
<evidence type="ECO:0000256" key="1">
    <source>
        <dbReference type="SAM" id="MobiDB-lite"/>
    </source>
</evidence>
<name>A0A4Q9MYV2_9APHY</name>
<accession>A0A4Q9MYV2</accession>
<dbReference type="AlphaFoldDB" id="A0A4Q9MYV2"/>